<dbReference type="EMBL" id="GL832960">
    <property type="protein sequence ID" value="EGD82322.1"/>
    <property type="molecule type" value="Genomic_DNA"/>
</dbReference>
<proteinExistence type="predicted"/>
<dbReference type="Proteomes" id="UP000007799">
    <property type="component" value="Unassembled WGS sequence"/>
</dbReference>
<sequence>MFPLGTRAPVAGVTSTKARFSSSSTLLTPRHPSSPTTTRRVGRDLEPYTTAAPPPAHGDEKMRERLMRSA</sequence>
<feature type="compositionally biased region" description="Low complexity" evidence="1">
    <location>
        <begin position="21"/>
        <end position="39"/>
    </location>
</feature>
<evidence type="ECO:0000256" key="1">
    <source>
        <dbReference type="SAM" id="MobiDB-lite"/>
    </source>
</evidence>
<evidence type="ECO:0000313" key="2">
    <source>
        <dbReference type="EMBL" id="EGD82322.1"/>
    </source>
</evidence>
<evidence type="ECO:0000313" key="3">
    <source>
        <dbReference type="Proteomes" id="UP000007799"/>
    </source>
</evidence>
<protein>
    <submittedName>
        <fullName evidence="2">Uncharacterized protein</fullName>
    </submittedName>
</protein>
<gene>
    <name evidence="2" type="ORF">PTSG_11948</name>
</gene>
<dbReference type="RefSeq" id="XP_004996505.1">
    <property type="nucleotide sequence ID" value="XM_004996448.1"/>
</dbReference>
<keyword evidence="3" id="KW-1185">Reference proteome</keyword>
<organism evidence="3">
    <name type="scientific">Salpingoeca rosetta (strain ATCC 50818 / BSB-021)</name>
    <dbReference type="NCBI Taxonomy" id="946362"/>
    <lineage>
        <taxon>Eukaryota</taxon>
        <taxon>Choanoflagellata</taxon>
        <taxon>Craspedida</taxon>
        <taxon>Salpingoecidae</taxon>
        <taxon>Salpingoeca</taxon>
    </lineage>
</organism>
<feature type="region of interest" description="Disordered" evidence="1">
    <location>
        <begin position="1"/>
        <end position="70"/>
    </location>
</feature>
<dbReference type="AlphaFoldDB" id="F2U3X8"/>
<dbReference type="GeneID" id="16077093"/>
<accession>F2U3X8</accession>
<feature type="compositionally biased region" description="Basic and acidic residues" evidence="1">
    <location>
        <begin position="57"/>
        <end position="70"/>
    </location>
</feature>
<name>F2U3X8_SALR5</name>
<dbReference type="InParanoid" id="F2U3X8"/>
<dbReference type="KEGG" id="sre:PTSG_11948"/>
<reference evidence="2" key="1">
    <citation type="submission" date="2009-08" db="EMBL/GenBank/DDBJ databases">
        <title>Annotation of Salpingoeca rosetta.</title>
        <authorList>
            <consortium name="The Broad Institute Genome Sequencing Platform"/>
            <person name="Russ C."/>
            <person name="Cuomo C."/>
            <person name="Burger G."/>
            <person name="Gray M.W."/>
            <person name="Holland P.W.H."/>
            <person name="King N."/>
            <person name="Lang F.B.F."/>
            <person name="Roger A.J."/>
            <person name="Ruiz-Trillo I."/>
            <person name="Young S.K."/>
            <person name="Zeng Q."/>
            <person name="Gargeya S."/>
            <person name="Alvarado L."/>
            <person name="Berlin A."/>
            <person name="Chapman S.B."/>
            <person name="Chen Z."/>
            <person name="Freedman E."/>
            <person name="Gellesch M."/>
            <person name="Goldberg J."/>
            <person name="Griggs A."/>
            <person name="Gujja S."/>
            <person name="Heilman E."/>
            <person name="Heiman D."/>
            <person name="Howarth C."/>
            <person name="Mehta T."/>
            <person name="Neiman D."/>
            <person name="Pearson M."/>
            <person name="Roberts A."/>
            <person name="Saif S."/>
            <person name="Shea T."/>
            <person name="Shenoy N."/>
            <person name="Sisk P."/>
            <person name="Stolte C."/>
            <person name="Sykes S."/>
            <person name="White J."/>
            <person name="Yandava C."/>
            <person name="Haas B."/>
            <person name="Nusbaum C."/>
            <person name="Birren B."/>
        </authorList>
    </citation>
    <scope>NUCLEOTIDE SEQUENCE [LARGE SCALE GENOMIC DNA]</scope>
    <source>
        <strain evidence="2">ATCC 50818</strain>
    </source>
</reference>